<organism evidence="2 3">
    <name type="scientific">Ornithinimicrobium pratense</name>
    <dbReference type="NCBI Taxonomy" id="2593973"/>
    <lineage>
        <taxon>Bacteria</taxon>
        <taxon>Bacillati</taxon>
        <taxon>Actinomycetota</taxon>
        <taxon>Actinomycetes</taxon>
        <taxon>Micrococcales</taxon>
        <taxon>Ornithinimicrobiaceae</taxon>
        <taxon>Ornithinimicrobium</taxon>
    </lineage>
</organism>
<sequence>MRELRPQLASEQEFVQQVDRRQRPAGYRLIASMGEESAPALAVAGFRVGENLAWGHHLYIDDLSTVASARQQGHARALLNWLHDEADRLGCRQVHLDSGVGTNRTSAHRLYLNSGYHISSHHFSRGL</sequence>
<proteinExistence type="predicted"/>
<dbReference type="EMBL" id="CP044427">
    <property type="protein sequence ID" value="QFG70179.1"/>
    <property type="molecule type" value="Genomic_DNA"/>
</dbReference>
<dbReference type="PROSITE" id="PS51186">
    <property type="entry name" value="GNAT"/>
    <property type="match status" value="1"/>
</dbReference>
<name>A0A5J6V8K7_9MICO</name>
<gene>
    <name evidence="2" type="ORF">FY030_05975</name>
</gene>
<dbReference type="OrthoDB" id="70840at2"/>
<dbReference type="AlphaFoldDB" id="A0A5J6V8K7"/>
<dbReference type="Proteomes" id="UP000326546">
    <property type="component" value="Chromosome"/>
</dbReference>
<evidence type="ECO:0000259" key="1">
    <source>
        <dbReference type="PROSITE" id="PS51186"/>
    </source>
</evidence>
<keyword evidence="3" id="KW-1185">Reference proteome</keyword>
<dbReference type="SUPFAM" id="SSF55729">
    <property type="entry name" value="Acyl-CoA N-acyltransferases (Nat)"/>
    <property type="match status" value="1"/>
</dbReference>
<keyword evidence="2" id="KW-0808">Transferase</keyword>
<dbReference type="Gene3D" id="3.40.630.30">
    <property type="match status" value="1"/>
</dbReference>
<evidence type="ECO:0000313" key="2">
    <source>
        <dbReference type="EMBL" id="QFG70179.1"/>
    </source>
</evidence>
<dbReference type="InterPro" id="IPR016181">
    <property type="entry name" value="Acyl_CoA_acyltransferase"/>
</dbReference>
<dbReference type="GO" id="GO:0016747">
    <property type="term" value="F:acyltransferase activity, transferring groups other than amino-acyl groups"/>
    <property type="evidence" value="ECO:0007669"/>
    <property type="project" value="InterPro"/>
</dbReference>
<evidence type="ECO:0000313" key="3">
    <source>
        <dbReference type="Proteomes" id="UP000326546"/>
    </source>
</evidence>
<dbReference type="InterPro" id="IPR000182">
    <property type="entry name" value="GNAT_dom"/>
</dbReference>
<feature type="domain" description="N-acetyltransferase" evidence="1">
    <location>
        <begin position="1"/>
        <end position="127"/>
    </location>
</feature>
<dbReference type="CDD" id="cd04301">
    <property type="entry name" value="NAT_SF"/>
    <property type="match status" value="1"/>
</dbReference>
<reference evidence="2 3" key="1">
    <citation type="submission" date="2019-09" db="EMBL/GenBank/DDBJ databases">
        <title>Serinicoccus pratensis sp. nov., isolated from meadow soil.</title>
        <authorList>
            <person name="Zhang W."/>
        </authorList>
    </citation>
    <scope>NUCLEOTIDE SEQUENCE [LARGE SCALE GENOMIC DNA]</scope>
    <source>
        <strain evidence="2 3">W204</strain>
    </source>
</reference>
<protein>
    <submittedName>
        <fullName evidence="2">GNAT family N-acetyltransferase</fullName>
    </submittedName>
</protein>
<dbReference type="KEGG" id="serw:FY030_05975"/>
<accession>A0A5J6V8K7</accession>
<dbReference type="Pfam" id="PF00583">
    <property type="entry name" value="Acetyltransf_1"/>
    <property type="match status" value="1"/>
</dbReference>